<proteinExistence type="inferred from homology"/>
<evidence type="ECO:0000313" key="5">
    <source>
        <dbReference type="Proteomes" id="UP000002432"/>
    </source>
</evidence>
<feature type="transmembrane region" description="Helical" evidence="3">
    <location>
        <begin position="33"/>
        <end position="54"/>
    </location>
</feature>
<organism evidence="4 5">
    <name type="scientific">Koribacter versatilis (strain Ellin345)</name>
    <dbReference type="NCBI Taxonomy" id="204669"/>
    <lineage>
        <taxon>Bacteria</taxon>
        <taxon>Pseudomonadati</taxon>
        <taxon>Acidobacteriota</taxon>
        <taxon>Terriglobia</taxon>
        <taxon>Terriglobales</taxon>
        <taxon>Candidatus Korobacteraceae</taxon>
        <taxon>Candidatus Korobacter</taxon>
    </lineage>
</organism>
<evidence type="ECO:0000256" key="3">
    <source>
        <dbReference type="SAM" id="Phobius"/>
    </source>
</evidence>
<keyword evidence="5" id="KW-1185">Reference proteome</keyword>
<evidence type="ECO:0000313" key="4">
    <source>
        <dbReference type="EMBL" id="ABF40641.1"/>
    </source>
</evidence>
<dbReference type="EnsemblBacteria" id="ABF40641">
    <property type="protein sequence ID" value="ABF40641"/>
    <property type="gene ID" value="Acid345_1639"/>
</dbReference>
<feature type="transmembrane region" description="Helical" evidence="3">
    <location>
        <begin position="89"/>
        <end position="111"/>
    </location>
</feature>
<dbReference type="RefSeq" id="WP_011522443.1">
    <property type="nucleotide sequence ID" value="NC_008009.1"/>
</dbReference>
<evidence type="ECO:0000256" key="1">
    <source>
        <dbReference type="ARBA" id="ARBA00010690"/>
    </source>
</evidence>
<protein>
    <submittedName>
        <fullName evidence="4">Type III secretion exporter</fullName>
    </submittedName>
</protein>
<feature type="transmembrane region" description="Helical" evidence="3">
    <location>
        <begin position="132"/>
        <end position="157"/>
    </location>
</feature>
<dbReference type="PRINTS" id="PR00950">
    <property type="entry name" value="TYPE3IMSPROT"/>
</dbReference>
<dbReference type="Gene3D" id="3.40.1690.10">
    <property type="entry name" value="secretion proteins EscU"/>
    <property type="match status" value="1"/>
</dbReference>
<dbReference type="InterPro" id="IPR006135">
    <property type="entry name" value="T3SS_substrate_exporter"/>
</dbReference>
<dbReference type="Pfam" id="PF01312">
    <property type="entry name" value="Bac_export_2"/>
    <property type="match status" value="1"/>
</dbReference>
<dbReference type="HOGENOM" id="CLU_041013_1_0_0"/>
<dbReference type="InterPro" id="IPR029025">
    <property type="entry name" value="T3SS_substrate_exporter_C"/>
</dbReference>
<dbReference type="EMBL" id="CP000360">
    <property type="protein sequence ID" value="ABF40641.1"/>
    <property type="molecule type" value="Genomic_DNA"/>
</dbReference>
<keyword evidence="3" id="KW-0812">Transmembrane</keyword>
<dbReference type="KEGG" id="aba:Acid345_1639"/>
<dbReference type="eggNOG" id="COG1377">
    <property type="taxonomic scope" value="Bacteria"/>
</dbReference>
<dbReference type="PANTHER" id="PTHR30531:SF12">
    <property type="entry name" value="FLAGELLAR BIOSYNTHETIC PROTEIN FLHB"/>
    <property type="match status" value="1"/>
</dbReference>
<dbReference type="OrthoDB" id="9807950at2"/>
<accession>Q1IR59</accession>
<dbReference type="AlphaFoldDB" id="Q1IR59"/>
<feature type="region of interest" description="Disordered" evidence="2">
    <location>
        <begin position="1"/>
        <end position="24"/>
    </location>
</feature>
<feature type="transmembrane region" description="Helical" evidence="3">
    <location>
        <begin position="177"/>
        <end position="202"/>
    </location>
</feature>
<gene>
    <name evidence="4" type="ordered locus">Acid345_1639</name>
</gene>
<dbReference type="SUPFAM" id="SSF160544">
    <property type="entry name" value="EscU C-terminal domain-like"/>
    <property type="match status" value="1"/>
</dbReference>
<comment type="similarity">
    <text evidence="1">Belongs to the type III secretion exporter family.</text>
</comment>
<dbReference type="PANTHER" id="PTHR30531">
    <property type="entry name" value="FLAGELLAR BIOSYNTHETIC PROTEIN FLHB"/>
    <property type="match status" value="1"/>
</dbReference>
<dbReference type="Gene3D" id="6.10.250.2080">
    <property type="match status" value="1"/>
</dbReference>
<dbReference type="GO" id="GO:0005886">
    <property type="term" value="C:plasma membrane"/>
    <property type="evidence" value="ECO:0007669"/>
    <property type="project" value="TreeGrafter"/>
</dbReference>
<sequence>MADSSKTEQPTQQRRKKAREKGQVARSRELPGALTIIVVLVWILSLNSVALFTWRGFYRSLLQQAALQELTLSPALLQKTIWVAAQWTVVPMLGAFAIATASTLLQGGFVFSSEALAWKPERLSPGHRLKQIFSAAGLSNTLKSLLPFAAILWLAVSQIRSEWVTFIRLGGLPVARIGSWLLAQCVALVWKCCLVLLLWSALDYLLQRQRLEGDLKMSREEIKQEFKESEGNPQVKAKIRRMQRQVRRQQMLHAVKAATVVVTNPTHYALALEYRPDFAAPVLVAKGLDRLAEEIKQVAIWHEIPLVENRALAHALYRSVEVGQAIPSKLFTAVAEVLAAVYRAQAQVKRD</sequence>
<keyword evidence="3" id="KW-1133">Transmembrane helix</keyword>
<keyword evidence="3" id="KW-0472">Membrane</keyword>
<name>Q1IR59_KORVE</name>
<dbReference type="Proteomes" id="UP000002432">
    <property type="component" value="Chromosome"/>
</dbReference>
<reference evidence="4 5" key="1">
    <citation type="journal article" date="2009" name="Appl. Environ. Microbiol.">
        <title>Three genomes from the phylum Acidobacteria provide insight into the lifestyles of these microorganisms in soils.</title>
        <authorList>
            <person name="Ward N.L."/>
            <person name="Challacombe J.F."/>
            <person name="Janssen P.H."/>
            <person name="Henrissat B."/>
            <person name="Coutinho P.M."/>
            <person name="Wu M."/>
            <person name="Xie G."/>
            <person name="Haft D.H."/>
            <person name="Sait M."/>
            <person name="Badger J."/>
            <person name="Barabote R.D."/>
            <person name="Bradley B."/>
            <person name="Brettin T.S."/>
            <person name="Brinkac L.M."/>
            <person name="Bruce D."/>
            <person name="Creasy T."/>
            <person name="Daugherty S.C."/>
            <person name="Davidsen T.M."/>
            <person name="DeBoy R.T."/>
            <person name="Detter J.C."/>
            <person name="Dodson R.J."/>
            <person name="Durkin A.S."/>
            <person name="Ganapathy A."/>
            <person name="Gwinn-Giglio M."/>
            <person name="Han C.S."/>
            <person name="Khouri H."/>
            <person name="Kiss H."/>
            <person name="Kothari S.P."/>
            <person name="Madupu R."/>
            <person name="Nelson K.E."/>
            <person name="Nelson W.C."/>
            <person name="Paulsen I."/>
            <person name="Penn K."/>
            <person name="Ren Q."/>
            <person name="Rosovitz M.J."/>
            <person name="Selengut J.D."/>
            <person name="Shrivastava S."/>
            <person name="Sullivan S.A."/>
            <person name="Tapia R."/>
            <person name="Thompson L.S."/>
            <person name="Watkins K.L."/>
            <person name="Yang Q."/>
            <person name="Yu C."/>
            <person name="Zafar N."/>
            <person name="Zhou L."/>
            <person name="Kuske C.R."/>
        </authorList>
    </citation>
    <scope>NUCLEOTIDE SEQUENCE [LARGE SCALE GENOMIC DNA]</scope>
    <source>
        <strain evidence="4 5">Ellin345</strain>
    </source>
</reference>
<dbReference type="STRING" id="204669.Acid345_1639"/>
<evidence type="ECO:0000256" key="2">
    <source>
        <dbReference type="SAM" id="MobiDB-lite"/>
    </source>
</evidence>
<dbReference type="MEROPS" id="N06.A01"/>
<dbReference type="GO" id="GO:0009306">
    <property type="term" value="P:protein secretion"/>
    <property type="evidence" value="ECO:0007669"/>
    <property type="project" value="InterPro"/>
</dbReference>